<keyword evidence="1" id="KW-0732">Signal</keyword>
<dbReference type="OrthoDB" id="1440774at2"/>
<evidence type="ECO:0000313" key="3">
    <source>
        <dbReference type="Proteomes" id="UP000054223"/>
    </source>
</evidence>
<dbReference type="EMBL" id="LNAL01000006">
    <property type="protein sequence ID" value="KUG08537.1"/>
    <property type="molecule type" value="Genomic_DNA"/>
</dbReference>
<dbReference type="RefSeq" id="WP_059070099.1">
    <property type="nucleotide sequence ID" value="NZ_LNAL01000006.1"/>
</dbReference>
<feature type="signal peptide" evidence="1">
    <location>
        <begin position="1"/>
        <end position="20"/>
    </location>
</feature>
<gene>
    <name evidence="2" type="ORF">ASU33_10285</name>
</gene>
<dbReference type="InterPro" id="IPR005901">
    <property type="entry name" value="GLPGLI"/>
</dbReference>
<dbReference type="Pfam" id="PF22252">
    <property type="entry name" value="PNGase_F-II_N"/>
    <property type="match status" value="1"/>
</dbReference>
<accession>A0A9X0L5D3</accession>
<organism evidence="2 3">
    <name type="scientific">Solirubrum puertoriconensis</name>
    <dbReference type="NCBI Taxonomy" id="1751427"/>
    <lineage>
        <taxon>Bacteria</taxon>
        <taxon>Pseudomonadati</taxon>
        <taxon>Bacteroidota</taxon>
        <taxon>Cytophagia</taxon>
        <taxon>Cytophagales</taxon>
    </lineage>
</organism>
<feature type="chain" id="PRO_5040747092" description="GLPGLI family protein" evidence="1">
    <location>
        <begin position="21"/>
        <end position="266"/>
    </location>
</feature>
<evidence type="ECO:0008006" key="4">
    <source>
        <dbReference type="Google" id="ProtNLM"/>
    </source>
</evidence>
<keyword evidence="3" id="KW-1185">Reference proteome</keyword>
<evidence type="ECO:0000256" key="1">
    <source>
        <dbReference type="SAM" id="SignalP"/>
    </source>
</evidence>
<name>A0A9X0L5D3_SOLP1</name>
<evidence type="ECO:0000313" key="2">
    <source>
        <dbReference type="EMBL" id="KUG08537.1"/>
    </source>
</evidence>
<dbReference type="NCBIfam" id="TIGR01200">
    <property type="entry name" value="GLPGLI"/>
    <property type="match status" value="1"/>
</dbReference>
<comment type="caution">
    <text evidence="2">The sequence shown here is derived from an EMBL/GenBank/DDBJ whole genome shotgun (WGS) entry which is preliminary data.</text>
</comment>
<protein>
    <recommendedName>
        <fullName evidence="4">GLPGLI family protein</fullName>
    </recommendedName>
</protein>
<dbReference type="Proteomes" id="UP000054223">
    <property type="component" value="Unassembled WGS sequence"/>
</dbReference>
<proteinExistence type="predicted"/>
<dbReference type="AlphaFoldDB" id="A0A9X0L5D3"/>
<reference evidence="2 3" key="1">
    <citation type="submission" date="2015-11" db="EMBL/GenBank/DDBJ databases">
        <title>Solirubrum puertoriconensis gen. nov. an environmental bacteria isolated in Puerto Rico.</title>
        <authorList>
            <person name="Cuebas-Irizarry M.F."/>
            <person name="Montalvo-Rodriguez R."/>
        </authorList>
    </citation>
    <scope>NUCLEOTIDE SEQUENCE [LARGE SCALE GENOMIC DNA]</scope>
    <source>
        <strain evidence="2 3">MC1A</strain>
    </source>
</reference>
<sequence>MKPLLMFLLLLLLTGTSVFAPANAQTTSGRIMYEGTRRIDPNSMRVVINGQEIKPGSPDFPSDIPDVRSFAMTLSFANGYAKEEREGGAVMRTMVSSSGAAPQVTNIGRPFEEAVYLNLNERATSTVLTLKKDNATTVYRADAPMAKQPTGWQTTEQTKKIAGYTCRKATVPYQKETYTVWYTTELPFTYSPIRDLTPEKGVVLAIEGSKEQFRANKVELKPVKDADVRPSEQAKTVTAEELKDLRDKASADFRQRMMDEVGTRAN</sequence>